<dbReference type="EMBL" id="BLKM01000900">
    <property type="protein sequence ID" value="GFG39424.1"/>
    <property type="molecule type" value="Genomic_DNA"/>
</dbReference>
<organism evidence="6 7">
    <name type="scientific">Coptotermes formosanus</name>
    <name type="common">Formosan subterranean termite</name>
    <dbReference type="NCBI Taxonomy" id="36987"/>
    <lineage>
        <taxon>Eukaryota</taxon>
        <taxon>Metazoa</taxon>
        <taxon>Ecdysozoa</taxon>
        <taxon>Arthropoda</taxon>
        <taxon>Hexapoda</taxon>
        <taxon>Insecta</taxon>
        <taxon>Pterygota</taxon>
        <taxon>Neoptera</taxon>
        <taxon>Polyneoptera</taxon>
        <taxon>Dictyoptera</taxon>
        <taxon>Blattodea</taxon>
        <taxon>Blattoidea</taxon>
        <taxon>Termitoidae</taxon>
        <taxon>Rhinotermitidae</taxon>
        <taxon>Coptotermes</taxon>
    </lineage>
</organism>
<dbReference type="PANTHER" id="PTHR43648:SF1">
    <property type="entry name" value="ELECTRON TRANSFER FLAVOPROTEIN BETA SUBUNIT LYSINE METHYLTRANSFERASE"/>
    <property type="match status" value="1"/>
</dbReference>
<dbReference type="InterPro" id="IPR029063">
    <property type="entry name" value="SAM-dependent_MTases_sf"/>
</dbReference>
<evidence type="ECO:0000256" key="4">
    <source>
        <dbReference type="ARBA" id="ARBA00041867"/>
    </source>
</evidence>
<keyword evidence="2" id="KW-0808">Transferase</keyword>
<keyword evidence="7" id="KW-1185">Reference proteome</keyword>
<dbReference type="OrthoDB" id="194386at2759"/>
<dbReference type="SUPFAM" id="SSF53335">
    <property type="entry name" value="S-adenosyl-L-methionine-dependent methyltransferases"/>
    <property type="match status" value="1"/>
</dbReference>
<accession>A0A6L2Q4T7</accession>
<dbReference type="GO" id="GO:0005759">
    <property type="term" value="C:mitochondrial matrix"/>
    <property type="evidence" value="ECO:0007669"/>
    <property type="project" value="TreeGrafter"/>
</dbReference>
<evidence type="ECO:0000256" key="3">
    <source>
        <dbReference type="ARBA" id="ARBA00037932"/>
    </source>
</evidence>
<dbReference type="GO" id="GO:0032259">
    <property type="term" value="P:methylation"/>
    <property type="evidence" value="ECO:0007669"/>
    <property type="project" value="UniProtKB-KW"/>
</dbReference>
<evidence type="ECO:0000313" key="6">
    <source>
        <dbReference type="EMBL" id="GFG39424.1"/>
    </source>
</evidence>
<evidence type="ECO:0000313" key="7">
    <source>
        <dbReference type="Proteomes" id="UP000502823"/>
    </source>
</evidence>
<sequence length="304" mass="33291">MPVTDASYIVMLLFHLALYNKIVNALSLISSGKRGKCTQLETISACSLRRLSIQSLKSGFTTARLIKQHTVISTDHMTPEIKLHLITPLCELWTASADNIPFHDPFWAFYWPGGQAIARYILDNPQLMLGQHVLDVGSGSGACAIAAVKSGALSVTANDIDPVAATAIKMNAALNAVNIDVCTENLVGKCCVKWNCILLGDMVYDAEFTGQLLKWLNAIRCKGKLVLLGDPGRQALKDITENCLTEVARYRLPKNACLENRGFTDASVWSKQPIMAALMQLQFKFRSAANHTRHLILAPKHLGS</sequence>
<dbReference type="Proteomes" id="UP000502823">
    <property type="component" value="Unassembled WGS sequence"/>
</dbReference>
<dbReference type="Pfam" id="PF06325">
    <property type="entry name" value="PrmA"/>
    <property type="match status" value="1"/>
</dbReference>
<comment type="caution">
    <text evidence="6">The sequence shown here is derived from an EMBL/GenBank/DDBJ whole genome shotgun (WGS) entry which is preliminary data.</text>
</comment>
<dbReference type="GO" id="GO:0016279">
    <property type="term" value="F:protein-lysine N-methyltransferase activity"/>
    <property type="evidence" value="ECO:0007669"/>
    <property type="project" value="TreeGrafter"/>
</dbReference>
<keyword evidence="1" id="KW-0489">Methyltransferase</keyword>
<name>A0A6L2Q4T7_COPFO</name>
<dbReference type="InterPro" id="IPR050078">
    <property type="entry name" value="Ribosomal_L11_MeTrfase_PrmA"/>
</dbReference>
<dbReference type="AlphaFoldDB" id="A0A6L2Q4T7"/>
<proteinExistence type="inferred from homology"/>
<evidence type="ECO:0000256" key="5">
    <source>
        <dbReference type="ARBA" id="ARBA00042266"/>
    </source>
</evidence>
<comment type="similarity">
    <text evidence="3">Belongs to the methyltransferase superfamily. ETFBKMT family.</text>
</comment>
<evidence type="ECO:0000256" key="2">
    <source>
        <dbReference type="ARBA" id="ARBA00022679"/>
    </source>
</evidence>
<dbReference type="Gene3D" id="3.40.50.150">
    <property type="entry name" value="Vaccinia Virus protein VP39"/>
    <property type="match status" value="1"/>
</dbReference>
<dbReference type="PANTHER" id="PTHR43648">
    <property type="entry name" value="ELECTRON TRANSFER FLAVOPROTEIN BETA SUBUNIT LYSINE METHYLTRANSFERASE"/>
    <property type="match status" value="1"/>
</dbReference>
<gene>
    <name evidence="6" type="ORF">Cfor_08373</name>
</gene>
<dbReference type="CDD" id="cd02440">
    <property type="entry name" value="AdoMet_MTases"/>
    <property type="match status" value="1"/>
</dbReference>
<dbReference type="InParanoid" id="A0A6L2Q4T7"/>
<reference evidence="7" key="1">
    <citation type="submission" date="2020-01" db="EMBL/GenBank/DDBJ databases">
        <title>Draft genome sequence of the Termite Coptotermes fromosanus.</title>
        <authorList>
            <person name="Itakura S."/>
            <person name="Yosikawa Y."/>
            <person name="Umezawa K."/>
        </authorList>
    </citation>
    <scope>NUCLEOTIDE SEQUENCE [LARGE SCALE GENOMIC DNA]</scope>
</reference>
<evidence type="ECO:0000256" key="1">
    <source>
        <dbReference type="ARBA" id="ARBA00022603"/>
    </source>
</evidence>
<protein>
    <recommendedName>
        <fullName evidence="5">ETFB lysine methyltransferase</fullName>
    </recommendedName>
    <alternativeName>
        <fullName evidence="4">Protein N-lysine methyltransferase METTL20</fullName>
    </alternativeName>
</protein>